<dbReference type="InterPro" id="IPR047205">
    <property type="entry name" value="RMP1"/>
</dbReference>
<sequence>MGMNTDRIITVHAMLHLLFHRNKNQHRGTKWWKWLSALKRITLKLMNDLNRLPSDSGAELFVDKYRQYLAIYILPKCYTAFSTVVADGQFSTLGIVLLATLASLEKAIGFGKQLKVPVPDGKSSASSAYGGKNPENEDVGEILSRSQVCPTPMIAPMMKHSNASKNSIRQECSLREPMGVADIHMEKPRRKKRRKDAIDDLFKGLV</sequence>
<evidence type="ECO:0000313" key="4">
    <source>
        <dbReference type="Proteomes" id="UP000247810"/>
    </source>
</evidence>
<proteinExistence type="predicted"/>
<gene>
    <name evidence="3" type="ORF">BO71DRAFT_394886</name>
</gene>
<dbReference type="GO" id="GO:0000294">
    <property type="term" value="P:nuclear-transcribed mRNA catabolic process, RNase MRP-dependent"/>
    <property type="evidence" value="ECO:0007669"/>
    <property type="project" value="TreeGrafter"/>
</dbReference>
<feature type="domain" description="RNase MRP protein 1 RNA binding" evidence="2">
    <location>
        <begin position="14"/>
        <end position="102"/>
    </location>
</feature>
<reference evidence="3 4" key="1">
    <citation type="submission" date="2018-02" db="EMBL/GenBank/DDBJ databases">
        <title>The genomes of Aspergillus section Nigri reveals drivers in fungal speciation.</title>
        <authorList>
            <consortium name="DOE Joint Genome Institute"/>
            <person name="Vesth T.C."/>
            <person name="Nybo J."/>
            <person name="Theobald S."/>
            <person name="Brandl J."/>
            <person name="Frisvad J.C."/>
            <person name="Nielsen K.F."/>
            <person name="Lyhne E.K."/>
            <person name="Kogle M.E."/>
            <person name="Kuo A."/>
            <person name="Riley R."/>
            <person name="Clum A."/>
            <person name="Nolan M."/>
            <person name="Lipzen A."/>
            <person name="Salamov A."/>
            <person name="Henrissat B."/>
            <person name="Wiebenga A."/>
            <person name="De vries R.P."/>
            <person name="Grigoriev I.V."/>
            <person name="Mortensen U.H."/>
            <person name="Andersen M.R."/>
            <person name="Baker S.E."/>
        </authorList>
    </citation>
    <scope>NUCLEOTIDE SEQUENCE [LARGE SCALE GENOMIC DNA]</scope>
    <source>
        <strain evidence="3 4">CBS 707.79</strain>
    </source>
</reference>
<dbReference type="PANTHER" id="PTHR37792:SF1">
    <property type="entry name" value="RIBONUCLEASE MRP PROTEIN SUBUNIT RMP1"/>
    <property type="match status" value="1"/>
</dbReference>
<dbReference type="EMBL" id="KZ825807">
    <property type="protein sequence ID" value="PYH98925.1"/>
    <property type="molecule type" value="Genomic_DNA"/>
</dbReference>
<dbReference type="GO" id="GO:0042134">
    <property type="term" value="F:rRNA primary transcript binding"/>
    <property type="evidence" value="ECO:0007669"/>
    <property type="project" value="InterPro"/>
</dbReference>
<dbReference type="Pfam" id="PF20945">
    <property type="entry name" value="RMP1"/>
    <property type="match status" value="1"/>
</dbReference>
<evidence type="ECO:0000259" key="2">
    <source>
        <dbReference type="Pfam" id="PF20945"/>
    </source>
</evidence>
<accession>A0A319DMU2</accession>
<dbReference type="AlphaFoldDB" id="A0A319DMU2"/>
<organism evidence="3 4">
    <name type="scientific">Aspergillus ellipticus CBS 707.79</name>
    <dbReference type="NCBI Taxonomy" id="1448320"/>
    <lineage>
        <taxon>Eukaryota</taxon>
        <taxon>Fungi</taxon>
        <taxon>Dikarya</taxon>
        <taxon>Ascomycota</taxon>
        <taxon>Pezizomycotina</taxon>
        <taxon>Eurotiomycetes</taxon>
        <taxon>Eurotiomycetidae</taxon>
        <taxon>Eurotiales</taxon>
        <taxon>Aspergillaceae</taxon>
        <taxon>Aspergillus</taxon>
        <taxon>Aspergillus subgen. Circumdati</taxon>
    </lineage>
</organism>
<dbReference type="STRING" id="1448320.A0A319DMU2"/>
<dbReference type="GO" id="GO:0000466">
    <property type="term" value="P:maturation of 5.8S rRNA from tricistronic rRNA transcript (SSU-rRNA, 5.8S rRNA, LSU-rRNA)"/>
    <property type="evidence" value="ECO:0007669"/>
    <property type="project" value="TreeGrafter"/>
</dbReference>
<dbReference type="GO" id="GO:0000172">
    <property type="term" value="C:ribonuclease MRP complex"/>
    <property type="evidence" value="ECO:0007669"/>
    <property type="project" value="InterPro"/>
</dbReference>
<name>A0A319DMU2_9EURO</name>
<feature type="region of interest" description="Disordered" evidence="1">
    <location>
        <begin position="119"/>
        <end position="141"/>
    </location>
</feature>
<dbReference type="OrthoDB" id="5414547at2759"/>
<protein>
    <recommendedName>
        <fullName evidence="2">RNase MRP protein 1 RNA binding domain-containing protein</fullName>
    </recommendedName>
</protein>
<dbReference type="PANTHER" id="PTHR37792">
    <property type="entry name" value="RIBONUCLEASE MRP PROTEIN SUBUNIT RMP1"/>
    <property type="match status" value="1"/>
</dbReference>
<keyword evidence="4" id="KW-1185">Reference proteome</keyword>
<dbReference type="CDD" id="cd22573">
    <property type="entry name" value="RMP1_RBD"/>
    <property type="match status" value="1"/>
</dbReference>
<evidence type="ECO:0000256" key="1">
    <source>
        <dbReference type="SAM" id="MobiDB-lite"/>
    </source>
</evidence>
<dbReference type="InterPro" id="IPR047204">
    <property type="entry name" value="RMP1_RBD"/>
</dbReference>
<dbReference type="Proteomes" id="UP000247810">
    <property type="component" value="Unassembled WGS sequence"/>
</dbReference>
<dbReference type="VEuPathDB" id="FungiDB:BO71DRAFT_394886"/>
<evidence type="ECO:0000313" key="3">
    <source>
        <dbReference type="EMBL" id="PYH98925.1"/>
    </source>
</evidence>